<keyword evidence="4" id="KW-1185">Reference proteome</keyword>
<evidence type="ECO:0008006" key="5">
    <source>
        <dbReference type="Google" id="ProtNLM"/>
    </source>
</evidence>
<gene>
    <name evidence="3" type="ORF">DAI18_13450</name>
</gene>
<name>A0A2S0PC79_9NEIS</name>
<organism evidence="3 4">
    <name type="scientific">Microvirgula aerodenitrificans</name>
    <dbReference type="NCBI Taxonomy" id="57480"/>
    <lineage>
        <taxon>Bacteria</taxon>
        <taxon>Pseudomonadati</taxon>
        <taxon>Pseudomonadota</taxon>
        <taxon>Betaproteobacteria</taxon>
        <taxon>Neisseriales</taxon>
        <taxon>Aquaspirillaceae</taxon>
        <taxon>Microvirgula</taxon>
    </lineage>
</organism>
<feature type="signal peptide" evidence="2">
    <location>
        <begin position="1"/>
        <end position="18"/>
    </location>
</feature>
<dbReference type="Proteomes" id="UP000244173">
    <property type="component" value="Chromosome"/>
</dbReference>
<evidence type="ECO:0000256" key="1">
    <source>
        <dbReference type="SAM" id="MobiDB-lite"/>
    </source>
</evidence>
<dbReference type="EMBL" id="CP028519">
    <property type="protein sequence ID" value="AVY94933.1"/>
    <property type="molecule type" value="Genomic_DNA"/>
</dbReference>
<proteinExistence type="predicted"/>
<dbReference type="KEGG" id="maer:DAI18_13450"/>
<feature type="compositionally biased region" description="Basic and acidic residues" evidence="1">
    <location>
        <begin position="47"/>
        <end position="82"/>
    </location>
</feature>
<evidence type="ECO:0000313" key="3">
    <source>
        <dbReference type="EMBL" id="AVY94933.1"/>
    </source>
</evidence>
<dbReference type="AlphaFoldDB" id="A0A2S0PC79"/>
<dbReference type="RefSeq" id="WP_107889673.1">
    <property type="nucleotide sequence ID" value="NZ_CP028519.1"/>
</dbReference>
<accession>A0A2S0PC79</accession>
<feature type="chain" id="PRO_5015411159" description="Secreted protein" evidence="2">
    <location>
        <begin position="19"/>
        <end position="100"/>
    </location>
</feature>
<reference evidence="3 4" key="1">
    <citation type="submission" date="2018-04" db="EMBL/GenBank/DDBJ databases">
        <title>Denitrifier Microvirgula.</title>
        <authorList>
            <person name="Anderson E."/>
            <person name="Jang J."/>
            <person name="Ishii S."/>
        </authorList>
    </citation>
    <scope>NUCLEOTIDE SEQUENCE [LARGE SCALE GENOMIC DNA]</scope>
    <source>
        <strain evidence="3 4">BE2.4</strain>
    </source>
</reference>
<feature type="region of interest" description="Disordered" evidence="1">
    <location>
        <begin position="33"/>
        <end position="100"/>
    </location>
</feature>
<protein>
    <recommendedName>
        <fullName evidence="5">Secreted protein</fullName>
    </recommendedName>
</protein>
<evidence type="ECO:0000313" key="4">
    <source>
        <dbReference type="Proteomes" id="UP000244173"/>
    </source>
</evidence>
<keyword evidence="2" id="KW-0732">Signal</keyword>
<sequence>MSRLLAVMLSTLAATVDANGLVLPLVPQPAPLVQGMPGDGDTAVPDDGARRNGRQVDRRVERDPRRVERDGRRLRRPSERSDSPPAVPASPLPVDERGGY</sequence>
<evidence type="ECO:0000256" key="2">
    <source>
        <dbReference type="SAM" id="SignalP"/>
    </source>
</evidence>